<evidence type="ECO:0000313" key="2">
    <source>
        <dbReference type="EMBL" id="JAD14681.1"/>
    </source>
</evidence>
<keyword evidence="1" id="KW-0472">Membrane</keyword>
<accession>A0A0A8XN99</accession>
<proteinExistence type="predicted"/>
<reference evidence="2" key="2">
    <citation type="journal article" date="2015" name="Data Brief">
        <title>Shoot transcriptome of the giant reed, Arundo donax.</title>
        <authorList>
            <person name="Barrero R.A."/>
            <person name="Guerrero F.D."/>
            <person name="Moolhuijzen P."/>
            <person name="Goolsby J.A."/>
            <person name="Tidwell J."/>
            <person name="Bellgard S.E."/>
            <person name="Bellgard M.I."/>
        </authorList>
    </citation>
    <scope>NUCLEOTIDE SEQUENCE</scope>
    <source>
        <tissue evidence="2">Shoot tissue taken approximately 20 cm above the soil surface</tissue>
    </source>
</reference>
<protein>
    <submittedName>
        <fullName evidence="2">Uncharacterized protein</fullName>
    </submittedName>
</protein>
<name>A0A0A8XN99_ARUDO</name>
<sequence length="75" mass="8343">MEPSFDVYCILANLRLRILVELTNDVFVWHGSRSICCITEGISDRGALSYLMLMLLLFNYGAILSAALTCVELLG</sequence>
<organism evidence="2">
    <name type="scientific">Arundo donax</name>
    <name type="common">Giant reed</name>
    <name type="synonym">Donax arundinaceus</name>
    <dbReference type="NCBI Taxonomy" id="35708"/>
    <lineage>
        <taxon>Eukaryota</taxon>
        <taxon>Viridiplantae</taxon>
        <taxon>Streptophyta</taxon>
        <taxon>Embryophyta</taxon>
        <taxon>Tracheophyta</taxon>
        <taxon>Spermatophyta</taxon>
        <taxon>Magnoliopsida</taxon>
        <taxon>Liliopsida</taxon>
        <taxon>Poales</taxon>
        <taxon>Poaceae</taxon>
        <taxon>PACMAD clade</taxon>
        <taxon>Arundinoideae</taxon>
        <taxon>Arundineae</taxon>
        <taxon>Arundo</taxon>
    </lineage>
</organism>
<keyword evidence="1" id="KW-0812">Transmembrane</keyword>
<dbReference type="EMBL" id="GBRH01283214">
    <property type="protein sequence ID" value="JAD14681.1"/>
    <property type="molecule type" value="Transcribed_RNA"/>
</dbReference>
<dbReference type="AlphaFoldDB" id="A0A0A8XN99"/>
<feature type="transmembrane region" description="Helical" evidence="1">
    <location>
        <begin position="50"/>
        <end position="74"/>
    </location>
</feature>
<keyword evidence="1" id="KW-1133">Transmembrane helix</keyword>
<reference evidence="2" key="1">
    <citation type="submission" date="2014-09" db="EMBL/GenBank/DDBJ databases">
        <authorList>
            <person name="Magalhaes I.L.F."/>
            <person name="Oliveira U."/>
            <person name="Santos F.R."/>
            <person name="Vidigal T.H.D.A."/>
            <person name="Brescovit A.D."/>
            <person name="Santos A.J."/>
        </authorList>
    </citation>
    <scope>NUCLEOTIDE SEQUENCE</scope>
    <source>
        <tissue evidence="2">Shoot tissue taken approximately 20 cm above the soil surface</tissue>
    </source>
</reference>
<evidence type="ECO:0000256" key="1">
    <source>
        <dbReference type="SAM" id="Phobius"/>
    </source>
</evidence>